<protein>
    <submittedName>
        <fullName evidence="1">Uncharacterized protein</fullName>
    </submittedName>
</protein>
<dbReference type="AlphaFoldDB" id="A0A242JWW8"/>
<dbReference type="RefSeq" id="WP_086350984.1">
    <property type="nucleotide sequence ID" value="NZ_CP147247.1"/>
</dbReference>
<evidence type="ECO:0000313" key="3">
    <source>
        <dbReference type="Proteomes" id="UP000195141"/>
    </source>
</evidence>
<accession>A0A242JWW8</accession>
<evidence type="ECO:0000313" key="1">
    <source>
        <dbReference type="EMBL" id="OTP09816.1"/>
    </source>
</evidence>
<reference evidence="2" key="2">
    <citation type="submission" date="2017-05" db="EMBL/GenBank/DDBJ databases">
        <authorList>
            <consortium name="The Broad Institute Genomics Platform"/>
            <consortium name="The Broad Institute Genomic Center for Infectious Diseases"/>
            <person name="Earl A."/>
            <person name="Manson A."/>
            <person name="Schwartman J."/>
            <person name="Gilmore M."/>
            <person name="Abouelleil A."/>
            <person name="Cao P."/>
            <person name="Chapman S."/>
            <person name="Cusick C."/>
            <person name="Shea T."/>
            <person name="Young S."/>
            <person name="Neafsey D."/>
            <person name="Nusbaum C."/>
            <person name="Birren B."/>
        </authorList>
    </citation>
    <scope>NUCLEOTIDE SEQUENCE</scope>
    <source>
        <strain evidence="2">9E7_DIV0242</strain>
    </source>
</reference>
<dbReference type="EMBL" id="CP147247">
    <property type="protein sequence ID" value="WYJ91815.1"/>
    <property type="molecule type" value="Genomic_DNA"/>
</dbReference>
<name>A0A242JWW8_9ENTE</name>
<organism evidence="1">
    <name type="scientific">Candidatus Enterococcus clewellii</name>
    <dbReference type="NCBI Taxonomy" id="1834193"/>
    <lineage>
        <taxon>Bacteria</taxon>
        <taxon>Bacillati</taxon>
        <taxon>Bacillota</taxon>
        <taxon>Bacilli</taxon>
        <taxon>Lactobacillales</taxon>
        <taxon>Enterococcaceae</taxon>
        <taxon>Enterococcus</taxon>
    </lineage>
</organism>
<dbReference type="Proteomes" id="UP000195141">
    <property type="component" value="Chromosome"/>
</dbReference>
<proteinExistence type="predicted"/>
<reference evidence="1" key="1">
    <citation type="submission" date="2017-05" db="EMBL/GenBank/DDBJ databases">
        <title>The Genome Sequence of Enterococcus sp. 9E7_DIV0242.</title>
        <authorList>
            <consortium name="The Broad Institute Genomics Platform"/>
            <consortium name="The Broad Institute Genomic Center for Infectious Diseases"/>
            <person name="Earl A."/>
            <person name="Manson A."/>
            <person name="Schwartman J."/>
            <person name="Gilmore M."/>
            <person name="Abouelleil A."/>
            <person name="Cao P."/>
            <person name="Chapman S."/>
            <person name="Cusick C."/>
            <person name="Shea T."/>
            <person name="Young S."/>
            <person name="Neafsey D."/>
            <person name="Nusbaum C."/>
            <person name="Birren B."/>
        </authorList>
    </citation>
    <scope>NUCLEOTIDE SEQUENCE [LARGE SCALE GENOMIC DNA]</scope>
    <source>
        <strain evidence="1">9E7_DIV0242</strain>
    </source>
</reference>
<reference evidence="2" key="3">
    <citation type="submission" date="2024-03" db="EMBL/GenBank/DDBJ databases">
        <title>The Genome Sequence of Enterococcus sp. DIV0242b.</title>
        <authorList>
            <consortium name="The Broad Institute Genomics Platform"/>
            <consortium name="The Broad Institute Microbial Omics Core"/>
            <consortium name="The Broad Institute Genomic Center for Infectious Diseases"/>
            <person name="Earl A."/>
            <person name="Manson A."/>
            <person name="Gilmore M."/>
            <person name="Schwartman J."/>
            <person name="Shea T."/>
            <person name="Abouelleil A."/>
            <person name="Cao P."/>
            <person name="Chapman S."/>
            <person name="Cusick C."/>
            <person name="Young S."/>
            <person name="Neafsey D."/>
            <person name="Nusbaum C."/>
            <person name="Birren B."/>
        </authorList>
    </citation>
    <scope>NUCLEOTIDE SEQUENCE</scope>
    <source>
        <strain evidence="2">9E7_DIV0242</strain>
    </source>
</reference>
<sequence>MSFYGHKQGIISEKGQSFFEGQEVSFIYRKEMRTGSIDVLRVNSAVISIKDILNQKEQNEKTVVNYEKLMAVYN</sequence>
<gene>
    <name evidence="2" type="ORF">A5888_003583</name>
    <name evidence="1" type="ORF">A5888_004012</name>
</gene>
<keyword evidence="3" id="KW-1185">Reference proteome</keyword>
<evidence type="ECO:0000313" key="2">
    <source>
        <dbReference type="EMBL" id="WYJ91815.1"/>
    </source>
</evidence>
<dbReference type="EMBL" id="NGMM01000009">
    <property type="protein sequence ID" value="OTP09816.1"/>
    <property type="molecule type" value="Genomic_DNA"/>
</dbReference>
<dbReference type="OrthoDB" id="2193158at2"/>